<dbReference type="OrthoDB" id="10262857at2759"/>
<dbReference type="SMART" id="SM00521">
    <property type="entry name" value="CBF"/>
    <property type="match status" value="1"/>
</dbReference>
<dbReference type="Gene3D" id="6.10.250.2430">
    <property type="match status" value="1"/>
</dbReference>
<dbReference type="GO" id="GO:0003677">
    <property type="term" value="F:DNA binding"/>
    <property type="evidence" value="ECO:0007669"/>
    <property type="project" value="UniProtKB-KW"/>
</dbReference>
<keyword evidence="5 8" id="KW-0238">DNA-binding</keyword>
<name>A0A1J1HXF6_9DIPT</name>
<dbReference type="Proteomes" id="UP000183832">
    <property type="component" value="Unassembled WGS sequence"/>
</dbReference>
<dbReference type="Pfam" id="PF04051">
    <property type="entry name" value="TRAPP"/>
    <property type="match status" value="1"/>
</dbReference>
<dbReference type="GO" id="GO:0003700">
    <property type="term" value="F:DNA-binding transcription factor activity"/>
    <property type="evidence" value="ECO:0007669"/>
    <property type="project" value="UniProtKB-UniRule"/>
</dbReference>
<protein>
    <recommendedName>
        <fullName evidence="8">Nuclear transcription factor Y subunit</fullName>
    </recommendedName>
</protein>
<comment type="similarity">
    <text evidence="3">Belongs to the TRAPP small subunits family. BET3 subfamily.</text>
</comment>
<evidence type="ECO:0000256" key="7">
    <source>
        <dbReference type="ARBA" id="ARBA00023242"/>
    </source>
</evidence>
<gene>
    <name evidence="10" type="ORF">CLUMA_CG006335</name>
</gene>
<evidence type="ECO:0000256" key="9">
    <source>
        <dbReference type="SAM" id="MobiDB-lite"/>
    </source>
</evidence>
<organism evidence="10 11">
    <name type="scientific">Clunio marinus</name>
    <dbReference type="NCBI Taxonomy" id="568069"/>
    <lineage>
        <taxon>Eukaryota</taxon>
        <taxon>Metazoa</taxon>
        <taxon>Ecdysozoa</taxon>
        <taxon>Arthropoda</taxon>
        <taxon>Hexapoda</taxon>
        <taxon>Insecta</taxon>
        <taxon>Pterygota</taxon>
        <taxon>Neoptera</taxon>
        <taxon>Endopterygota</taxon>
        <taxon>Diptera</taxon>
        <taxon>Nematocera</taxon>
        <taxon>Chironomoidea</taxon>
        <taxon>Chironomidae</taxon>
        <taxon>Clunio</taxon>
    </lineage>
</organism>
<evidence type="ECO:0000256" key="6">
    <source>
        <dbReference type="ARBA" id="ARBA00023163"/>
    </source>
</evidence>
<keyword evidence="7 8" id="KW-0539">Nucleus</keyword>
<comment type="similarity">
    <text evidence="8">Belongs to the NFYA/HAP2 subunit family.</text>
</comment>
<comment type="subcellular location">
    <subcellularLocation>
        <location evidence="2">Golgi apparatus</location>
        <location evidence="2">cis-Golgi network</location>
    </subcellularLocation>
    <subcellularLocation>
        <location evidence="1 8">Nucleus</location>
    </subcellularLocation>
</comment>
<comment type="function">
    <text evidence="8">Component of the sequence-specific heterotrimeric transcription factor (NF-Y) which specifically recognizes a 5'-CCAAT-3' box motif found in the promoters of its target genes.</text>
</comment>
<dbReference type="GO" id="GO:0005634">
    <property type="term" value="C:nucleus"/>
    <property type="evidence" value="ECO:0007669"/>
    <property type="project" value="UniProtKB-SubCell"/>
</dbReference>
<dbReference type="GO" id="GO:0005794">
    <property type="term" value="C:Golgi apparatus"/>
    <property type="evidence" value="ECO:0007669"/>
    <property type="project" value="UniProtKB-SubCell"/>
</dbReference>
<dbReference type="PANTHER" id="PTHR12632">
    <property type="entry name" value="TRANSCRIPTION FACTOR NF-Y ALPHA-RELATED"/>
    <property type="match status" value="1"/>
</dbReference>
<evidence type="ECO:0000256" key="2">
    <source>
        <dbReference type="ARBA" id="ARBA00004222"/>
    </source>
</evidence>
<dbReference type="EMBL" id="CVRI01000035">
    <property type="protein sequence ID" value="CRK92709.1"/>
    <property type="molecule type" value="Genomic_DNA"/>
</dbReference>
<dbReference type="InterPro" id="IPR024096">
    <property type="entry name" value="NO_sig/Golgi_transp_ligand-bd"/>
</dbReference>
<evidence type="ECO:0000256" key="5">
    <source>
        <dbReference type="ARBA" id="ARBA00023125"/>
    </source>
</evidence>
<evidence type="ECO:0000313" key="10">
    <source>
        <dbReference type="EMBL" id="CRK92709.1"/>
    </source>
</evidence>
<dbReference type="STRING" id="568069.A0A1J1HXF6"/>
<dbReference type="SUPFAM" id="SSF111126">
    <property type="entry name" value="Ligand-binding domain in the NO signalling and Golgi transport"/>
    <property type="match status" value="1"/>
</dbReference>
<dbReference type="InterPro" id="IPR007194">
    <property type="entry name" value="TRAPP_component"/>
</dbReference>
<dbReference type="Gene3D" id="3.30.1380.20">
    <property type="entry name" value="Trafficking protein particle complex subunit 3"/>
    <property type="match status" value="1"/>
</dbReference>
<feature type="region of interest" description="Disordered" evidence="9">
    <location>
        <begin position="120"/>
        <end position="139"/>
    </location>
</feature>
<dbReference type="PROSITE" id="PS51152">
    <property type="entry name" value="NFYA_HAP2_2"/>
    <property type="match status" value="1"/>
</dbReference>
<dbReference type="Pfam" id="PF02045">
    <property type="entry name" value="CBFB_NFYA"/>
    <property type="match status" value="1"/>
</dbReference>
<reference evidence="10 11" key="1">
    <citation type="submission" date="2015-04" db="EMBL/GenBank/DDBJ databases">
        <authorList>
            <person name="Syromyatnikov M.Y."/>
            <person name="Popov V.N."/>
        </authorList>
    </citation>
    <scope>NUCLEOTIDE SEQUENCE [LARGE SCALE GENOMIC DNA]</scope>
</reference>
<keyword evidence="4 8" id="KW-0805">Transcription regulation</keyword>
<dbReference type="PRINTS" id="PR00616">
    <property type="entry name" value="CCAATSUBUNTB"/>
</dbReference>
<sequence length="325" mass="36124">MQNCKLEQNDQQTGAIQVMPTAVLGNGQQIILQSLQQQLNGNGQQQIQVLPIIQGGQGASYIVQPQASQPQLVQLPDGQTFIYHQPVPMQDTQQTQPQIVNINGNFFQIPAQQTISPAAIQSPTSTATSPSQQSQQHVVMIPSASAETQIQQTNSQNVNNFNSSNSASPPLQASTSNTPTPTPVESEEEPLYVNAKQYKRILIRRTARAKLEAQGKIPKQRPKYLYESRHRHAMNRIRGEGGRFASGDEFSLVFDNNPLTEFVELPADMMNLRYNGIINGCIRGALEMVQLEVQCWFTQDQIKGDSTTEVRVKFIRRLEDTVPGE</sequence>
<evidence type="ECO:0000256" key="1">
    <source>
        <dbReference type="ARBA" id="ARBA00004123"/>
    </source>
</evidence>
<dbReference type="InterPro" id="IPR001289">
    <property type="entry name" value="NFYA"/>
</dbReference>
<keyword evidence="11" id="KW-1185">Reference proteome</keyword>
<comment type="subunit">
    <text evidence="8">Heterotrimer.</text>
</comment>
<evidence type="ECO:0000256" key="8">
    <source>
        <dbReference type="RuleBase" id="RU367155"/>
    </source>
</evidence>
<feature type="compositionally biased region" description="Low complexity" evidence="9">
    <location>
        <begin position="156"/>
        <end position="179"/>
    </location>
</feature>
<feature type="region of interest" description="Disordered" evidence="9">
    <location>
        <begin position="156"/>
        <end position="188"/>
    </location>
</feature>
<feature type="compositionally biased region" description="Low complexity" evidence="9">
    <location>
        <begin position="120"/>
        <end position="136"/>
    </location>
</feature>
<evidence type="ECO:0000256" key="4">
    <source>
        <dbReference type="ARBA" id="ARBA00023015"/>
    </source>
</evidence>
<accession>A0A1J1HXF6</accession>
<proteinExistence type="inferred from homology"/>
<evidence type="ECO:0000313" key="11">
    <source>
        <dbReference type="Proteomes" id="UP000183832"/>
    </source>
</evidence>
<evidence type="ECO:0000256" key="3">
    <source>
        <dbReference type="ARBA" id="ARBA00006218"/>
    </source>
</evidence>
<keyword evidence="6 8" id="KW-0804">Transcription</keyword>
<dbReference type="AlphaFoldDB" id="A0A1J1HXF6"/>